<dbReference type="EMBL" id="MU864557">
    <property type="protein sequence ID" value="KAK4183327.1"/>
    <property type="molecule type" value="Genomic_DNA"/>
</dbReference>
<keyword evidence="6 12" id="KW-0147">Chitin-binding</keyword>
<dbReference type="InterPro" id="IPR001002">
    <property type="entry name" value="Chitin-bd_1"/>
</dbReference>
<dbReference type="EC" id="3.2.1.14" evidence="4"/>
<dbReference type="InterPro" id="IPR001579">
    <property type="entry name" value="Glyco_hydro_18_chit_AS"/>
</dbReference>
<dbReference type="PROSITE" id="PS51910">
    <property type="entry name" value="GH18_2"/>
    <property type="match status" value="1"/>
</dbReference>
<dbReference type="InterPro" id="IPR050314">
    <property type="entry name" value="Glycosyl_Hydrlase_18"/>
</dbReference>
<dbReference type="GO" id="GO:0008843">
    <property type="term" value="F:endochitinase activity"/>
    <property type="evidence" value="ECO:0007669"/>
    <property type="project" value="UniProtKB-EC"/>
</dbReference>
<dbReference type="GO" id="GO:0006032">
    <property type="term" value="P:chitin catabolic process"/>
    <property type="evidence" value="ECO:0007669"/>
    <property type="project" value="UniProtKB-KW"/>
</dbReference>
<dbReference type="InterPro" id="IPR017853">
    <property type="entry name" value="GH"/>
</dbReference>
<evidence type="ECO:0000259" key="16">
    <source>
        <dbReference type="PROSITE" id="PS50941"/>
    </source>
</evidence>
<dbReference type="Gene3D" id="3.10.50.10">
    <property type="match status" value="1"/>
</dbReference>
<evidence type="ECO:0000256" key="7">
    <source>
        <dbReference type="ARBA" id="ARBA00022801"/>
    </source>
</evidence>
<dbReference type="SUPFAM" id="SSF54106">
    <property type="entry name" value="LysM domain"/>
    <property type="match status" value="1"/>
</dbReference>
<evidence type="ECO:0000256" key="15">
    <source>
        <dbReference type="SAM" id="SignalP"/>
    </source>
</evidence>
<evidence type="ECO:0000256" key="2">
    <source>
        <dbReference type="ARBA" id="ARBA00004613"/>
    </source>
</evidence>
<dbReference type="SUPFAM" id="SSF54556">
    <property type="entry name" value="Chitinase insertion domain"/>
    <property type="match status" value="1"/>
</dbReference>
<evidence type="ECO:0000259" key="17">
    <source>
        <dbReference type="PROSITE" id="PS51782"/>
    </source>
</evidence>
<dbReference type="SMART" id="SM00257">
    <property type="entry name" value="LysM"/>
    <property type="match status" value="1"/>
</dbReference>
<name>A0AAN6WN49_9PEZI</name>
<comment type="similarity">
    <text evidence="3">Belongs to the glycosyl hydrolase 18 family. Chitinase class V subfamily.</text>
</comment>
<evidence type="ECO:0000313" key="19">
    <source>
        <dbReference type="EMBL" id="KAK4183327.1"/>
    </source>
</evidence>
<feature type="chain" id="PRO_5042897581" description="chitinase" evidence="15">
    <location>
        <begin position="28"/>
        <end position="1283"/>
    </location>
</feature>
<dbReference type="InterPro" id="IPR001223">
    <property type="entry name" value="Glyco_hydro18_cat"/>
</dbReference>
<evidence type="ECO:0000256" key="5">
    <source>
        <dbReference type="ARBA" id="ARBA00022525"/>
    </source>
</evidence>
<keyword evidence="5" id="KW-0964">Secreted</keyword>
<gene>
    <name evidence="19" type="ORF">QBC35DRAFT_535808</name>
</gene>
<dbReference type="PROSITE" id="PS51782">
    <property type="entry name" value="LYSM"/>
    <property type="match status" value="1"/>
</dbReference>
<dbReference type="PANTHER" id="PTHR11177:SF333">
    <property type="entry name" value="CHITINASE"/>
    <property type="match status" value="1"/>
</dbReference>
<dbReference type="PROSITE" id="PS50941">
    <property type="entry name" value="CHIT_BIND_I_2"/>
    <property type="match status" value="1"/>
</dbReference>
<dbReference type="InterPro" id="IPR029070">
    <property type="entry name" value="Chitinase_insertion_sf"/>
</dbReference>
<evidence type="ECO:0000256" key="4">
    <source>
        <dbReference type="ARBA" id="ARBA00012729"/>
    </source>
</evidence>
<keyword evidence="8" id="KW-0146">Chitin degradation</keyword>
<dbReference type="InterPro" id="IPR011583">
    <property type="entry name" value="Chitinase_II/V-like_cat"/>
</dbReference>
<reference evidence="19" key="1">
    <citation type="journal article" date="2023" name="Mol. Phylogenet. Evol.">
        <title>Genome-scale phylogeny and comparative genomics of the fungal order Sordariales.</title>
        <authorList>
            <person name="Hensen N."/>
            <person name="Bonometti L."/>
            <person name="Westerberg I."/>
            <person name="Brannstrom I.O."/>
            <person name="Guillou S."/>
            <person name="Cros-Aarteil S."/>
            <person name="Calhoun S."/>
            <person name="Haridas S."/>
            <person name="Kuo A."/>
            <person name="Mondo S."/>
            <person name="Pangilinan J."/>
            <person name="Riley R."/>
            <person name="LaButti K."/>
            <person name="Andreopoulos B."/>
            <person name="Lipzen A."/>
            <person name="Chen C."/>
            <person name="Yan M."/>
            <person name="Daum C."/>
            <person name="Ng V."/>
            <person name="Clum A."/>
            <person name="Steindorff A."/>
            <person name="Ohm R.A."/>
            <person name="Martin F."/>
            <person name="Silar P."/>
            <person name="Natvig D.O."/>
            <person name="Lalanne C."/>
            <person name="Gautier V."/>
            <person name="Ament-Velasquez S.L."/>
            <person name="Kruys A."/>
            <person name="Hutchinson M.I."/>
            <person name="Powell A.J."/>
            <person name="Barry K."/>
            <person name="Miller A.N."/>
            <person name="Grigoriev I.V."/>
            <person name="Debuchy R."/>
            <person name="Gladieux P."/>
            <person name="Hiltunen Thoren M."/>
            <person name="Johannesson H."/>
        </authorList>
    </citation>
    <scope>NUCLEOTIDE SEQUENCE</scope>
    <source>
        <strain evidence="19">PSN309</strain>
    </source>
</reference>
<feature type="domain" description="LysM" evidence="17">
    <location>
        <begin position="705"/>
        <end position="752"/>
    </location>
</feature>
<dbReference type="CDD" id="cd00035">
    <property type="entry name" value="ChtBD1"/>
    <property type="match status" value="1"/>
</dbReference>
<keyword evidence="10 13" id="KW-0326">Glycosidase</keyword>
<comment type="caution">
    <text evidence="12">Lacks conserved residue(s) required for the propagation of feature annotation.</text>
</comment>
<feature type="disulfide bond" evidence="12">
    <location>
        <begin position="155"/>
        <end position="167"/>
    </location>
</feature>
<evidence type="ECO:0000259" key="18">
    <source>
        <dbReference type="PROSITE" id="PS51910"/>
    </source>
</evidence>
<dbReference type="Pfam" id="PF00704">
    <property type="entry name" value="Glyco_hydro_18"/>
    <property type="match status" value="1"/>
</dbReference>
<feature type="signal peptide" evidence="15">
    <location>
        <begin position="1"/>
        <end position="27"/>
    </location>
</feature>
<evidence type="ECO:0000313" key="20">
    <source>
        <dbReference type="Proteomes" id="UP001302126"/>
    </source>
</evidence>
<dbReference type="PROSITE" id="PS00026">
    <property type="entry name" value="CHIT_BIND_I_1"/>
    <property type="match status" value="1"/>
</dbReference>
<evidence type="ECO:0000256" key="8">
    <source>
        <dbReference type="ARBA" id="ARBA00023024"/>
    </source>
</evidence>
<comment type="caution">
    <text evidence="19">The sequence shown here is derived from an EMBL/GenBank/DDBJ whole genome shotgun (WGS) entry which is preliminary data.</text>
</comment>
<evidence type="ECO:0000256" key="13">
    <source>
        <dbReference type="RuleBase" id="RU000489"/>
    </source>
</evidence>
<organism evidence="19 20">
    <name type="scientific">Podospora australis</name>
    <dbReference type="NCBI Taxonomy" id="1536484"/>
    <lineage>
        <taxon>Eukaryota</taxon>
        <taxon>Fungi</taxon>
        <taxon>Dikarya</taxon>
        <taxon>Ascomycota</taxon>
        <taxon>Pezizomycotina</taxon>
        <taxon>Sordariomycetes</taxon>
        <taxon>Sordariomycetidae</taxon>
        <taxon>Sordariales</taxon>
        <taxon>Podosporaceae</taxon>
        <taxon>Podospora</taxon>
    </lineage>
</organism>
<dbReference type="Gene3D" id="3.30.60.10">
    <property type="entry name" value="Endochitinase-like"/>
    <property type="match status" value="1"/>
</dbReference>
<evidence type="ECO:0000256" key="11">
    <source>
        <dbReference type="ARBA" id="ARBA00023326"/>
    </source>
</evidence>
<dbReference type="PROSITE" id="PS01095">
    <property type="entry name" value="GH18_1"/>
    <property type="match status" value="1"/>
</dbReference>
<dbReference type="SUPFAM" id="SSF51445">
    <property type="entry name" value="(Trans)glycosidases"/>
    <property type="match status" value="1"/>
</dbReference>
<evidence type="ECO:0000256" key="1">
    <source>
        <dbReference type="ARBA" id="ARBA00000822"/>
    </source>
</evidence>
<feature type="disulfide bond" evidence="12">
    <location>
        <begin position="160"/>
        <end position="174"/>
    </location>
</feature>
<sequence>MAPTSAWSLRTLTLILLQALFGLFVSASHTPHAHRLRSIFPIGNTTSTNVTTYANNTAPSLNTTRTTTTSTFRGSRVLAAAEPKVTVCSGGQRCTLGCCSKGGNCGFGPDFCDAKNCNAALSANGSCAQIAECDAGGYPGYGALWGSKYAAREICPLNVCCSKFGFCGTTSDFCGSTTWPKPSCGGSSATARTIGYYEGWNQDRPCDHMTPEEIPVEAYTHLNFAFAYIDPNTYAVTPMSQNQTDLYLRFTGLKSKKPGLQTWIAIGGWAMNDPGPYQKVFSTLAASSSAQSAFFSSLLAFLKRYNFDGVDLDWEYPGADDRGGTPADFKNFVSFLQNMSNALGTYGISITLPASYWYLQHFDIVNLDKHVDFLNIMTYDVYGTWDKVIDETGPYVYAHTNMTVIDKGLQLLWHNNINPSRVNLGLGFYGRSYTLTNPSCKSPGCQFETGGQAGRCTGTSGVLSYSEIEALIRDTSKNVQVSLDSKEMVKIATWGGNQWAGFDDSQTLKMKLDYANKLCMGGTMIWAVDLDTTYTLAGAVSGKNVSNISPGGNAIYPDGTIWNKSPPEVVCAPPCTFFLPPSPLATPISVTWPPFQTEVLSSKSGTTYTSYTTISLKPFVISSVSLWPVTVSSIDTNVVTFTPVQSVMPPSTVLTFPGSITLFPPTPITAVPGQNTGGICPTTTPGAPVATPTPITGNMPKGCTKFHKVESGESCWSIQQKYGLSAAQFEALNPDVGAGCSSGVWLGYYYCISKDTAQPSGECGGNKYTFTGGVVSPKFFTTSHRVTIQPQATISVSTPKPPPNLRYSTTKKSGPLPTWESTKPGCKGCGDWDCGLFGCPPGISPPKDGGGGGCGLFGCDGGCGILGCGGLCGFFGCGCKGCIIKGGGGGGGGGGGPGDPGQCETPKPIKDCTVYVNIFTPTGATTKTTTSKTLCGTATKCTGQDSTTTTTDTKSAKTETMTFSRVDEMPLPADTQKVLAISSRLEARATIWNKIFMSPMGPKPTTTTVKTVKSLCSQTTTTGVDKTYTYCECGESYSSTLPLIPSTTNPCGYTELPRICRHGASPRSSREWCNCEGYPRTLPVLTTSGNQCGYTSFPAPWPYTSTDSEGNVLACETSKVTNGKTSCSGDQYTATRAPKPTPTARCIVGHTNMDNCLIDGDTMAVQVWDNGKLACRDAKHGYFKSDNSVFNFECDHNGNSVMVTDNGAKLVYKAADGWEAELTRLDGAKDTYDCAYLDSTGGGKTIKGWRFEYTFENGQCGKCNVPKLCDFNSWCDKFDPKCS</sequence>
<evidence type="ECO:0000256" key="3">
    <source>
        <dbReference type="ARBA" id="ARBA00008682"/>
    </source>
</evidence>
<keyword evidence="12" id="KW-1015">Disulfide bond</keyword>
<keyword evidence="9" id="KW-0119">Carbohydrate metabolism</keyword>
<dbReference type="GO" id="GO:0000272">
    <property type="term" value="P:polysaccharide catabolic process"/>
    <property type="evidence" value="ECO:0007669"/>
    <property type="project" value="UniProtKB-KW"/>
</dbReference>
<proteinExistence type="inferred from homology"/>
<feature type="domain" description="Chitin-binding type-1" evidence="16">
    <location>
        <begin position="130"/>
        <end position="191"/>
    </location>
</feature>
<dbReference type="InterPro" id="IPR018371">
    <property type="entry name" value="Chitin-binding_1_CS"/>
</dbReference>
<comment type="subcellular location">
    <subcellularLocation>
        <location evidence="2">Secreted</location>
    </subcellularLocation>
</comment>
<dbReference type="GO" id="GO:0008061">
    <property type="term" value="F:chitin binding"/>
    <property type="evidence" value="ECO:0007669"/>
    <property type="project" value="UniProtKB-UniRule"/>
</dbReference>
<dbReference type="SUPFAM" id="SSF57016">
    <property type="entry name" value="Plant lectins/antimicrobial peptides"/>
    <property type="match status" value="1"/>
</dbReference>
<evidence type="ECO:0000256" key="14">
    <source>
        <dbReference type="SAM" id="MobiDB-lite"/>
    </source>
</evidence>
<dbReference type="Gene3D" id="3.20.20.80">
    <property type="entry name" value="Glycosidases"/>
    <property type="match status" value="1"/>
</dbReference>
<dbReference type="Proteomes" id="UP001302126">
    <property type="component" value="Unassembled WGS sequence"/>
</dbReference>
<dbReference type="SMART" id="SM00270">
    <property type="entry name" value="ChtBD1"/>
    <property type="match status" value="2"/>
</dbReference>
<dbReference type="InterPro" id="IPR036861">
    <property type="entry name" value="Endochitinase-like_sf"/>
</dbReference>
<evidence type="ECO:0000256" key="10">
    <source>
        <dbReference type="ARBA" id="ARBA00023295"/>
    </source>
</evidence>
<dbReference type="PANTHER" id="PTHR11177">
    <property type="entry name" value="CHITINASE"/>
    <property type="match status" value="1"/>
</dbReference>
<keyword evidence="7 13" id="KW-0378">Hydrolase</keyword>
<keyword evidence="20" id="KW-1185">Reference proteome</keyword>
<dbReference type="GO" id="GO:0005576">
    <property type="term" value="C:extracellular region"/>
    <property type="evidence" value="ECO:0007669"/>
    <property type="project" value="UniProtKB-SubCell"/>
</dbReference>
<dbReference type="CDD" id="cd00118">
    <property type="entry name" value="LysM"/>
    <property type="match status" value="1"/>
</dbReference>
<reference evidence="19" key="2">
    <citation type="submission" date="2023-05" db="EMBL/GenBank/DDBJ databases">
        <authorList>
            <consortium name="Lawrence Berkeley National Laboratory"/>
            <person name="Steindorff A."/>
            <person name="Hensen N."/>
            <person name="Bonometti L."/>
            <person name="Westerberg I."/>
            <person name="Brannstrom I.O."/>
            <person name="Guillou S."/>
            <person name="Cros-Aarteil S."/>
            <person name="Calhoun S."/>
            <person name="Haridas S."/>
            <person name="Kuo A."/>
            <person name="Mondo S."/>
            <person name="Pangilinan J."/>
            <person name="Riley R."/>
            <person name="Labutti K."/>
            <person name="Andreopoulos B."/>
            <person name="Lipzen A."/>
            <person name="Chen C."/>
            <person name="Yanf M."/>
            <person name="Daum C."/>
            <person name="Ng V."/>
            <person name="Clum A."/>
            <person name="Ohm R."/>
            <person name="Martin F."/>
            <person name="Silar P."/>
            <person name="Natvig D."/>
            <person name="Lalanne C."/>
            <person name="Gautier V."/>
            <person name="Ament-Velasquez S.L."/>
            <person name="Kruys A."/>
            <person name="Hutchinson M.I."/>
            <person name="Powell A.J."/>
            <person name="Barry K."/>
            <person name="Miller A.N."/>
            <person name="Grigoriev I.V."/>
            <person name="Debuchy R."/>
            <person name="Gladieux P."/>
            <person name="Thoren M.H."/>
            <person name="Johannesson H."/>
        </authorList>
    </citation>
    <scope>NUCLEOTIDE SEQUENCE</scope>
    <source>
        <strain evidence="19">PSN309</strain>
    </source>
</reference>
<dbReference type="InterPro" id="IPR036779">
    <property type="entry name" value="LysM_dom_sf"/>
</dbReference>
<evidence type="ECO:0000256" key="12">
    <source>
        <dbReference type="PROSITE-ProRule" id="PRU00261"/>
    </source>
</evidence>
<protein>
    <recommendedName>
        <fullName evidence="4">chitinase</fullName>
        <ecNumber evidence="4">3.2.1.14</ecNumber>
    </recommendedName>
</protein>
<dbReference type="Pfam" id="PF00187">
    <property type="entry name" value="Chitin_bind_1"/>
    <property type="match status" value="1"/>
</dbReference>
<keyword evidence="15" id="KW-0732">Signal</keyword>
<keyword evidence="11" id="KW-0624">Polysaccharide degradation</keyword>
<evidence type="ECO:0000256" key="9">
    <source>
        <dbReference type="ARBA" id="ARBA00023277"/>
    </source>
</evidence>
<feature type="domain" description="GH18" evidence="18">
    <location>
        <begin position="191"/>
        <end position="547"/>
    </location>
</feature>
<evidence type="ECO:0000256" key="6">
    <source>
        <dbReference type="ARBA" id="ARBA00022669"/>
    </source>
</evidence>
<dbReference type="Gene3D" id="3.10.350.10">
    <property type="entry name" value="LysM domain"/>
    <property type="match status" value="1"/>
</dbReference>
<dbReference type="SMART" id="SM00636">
    <property type="entry name" value="Glyco_18"/>
    <property type="match status" value="1"/>
</dbReference>
<comment type="catalytic activity">
    <reaction evidence="1">
        <text>Random endo-hydrolysis of N-acetyl-beta-D-glucosaminide (1-&gt;4)-beta-linkages in chitin and chitodextrins.</text>
        <dbReference type="EC" id="3.2.1.14"/>
    </reaction>
</comment>
<feature type="region of interest" description="Disordered" evidence="14">
    <location>
        <begin position="794"/>
        <end position="816"/>
    </location>
</feature>
<dbReference type="InterPro" id="IPR018392">
    <property type="entry name" value="LysM"/>
</dbReference>
<accession>A0AAN6WN49</accession>